<dbReference type="Proteomes" id="UP000282760">
    <property type="component" value="Chromosome"/>
</dbReference>
<name>A0A3T0JR40_PSESX</name>
<dbReference type="EMBL" id="CP024646">
    <property type="protein sequence ID" value="AZV25899.1"/>
    <property type="molecule type" value="Genomic_DNA"/>
</dbReference>
<reference evidence="1 2" key="1">
    <citation type="submission" date="2017-11" db="EMBL/GenBank/DDBJ databases">
        <title>Effect of PGPRs.</title>
        <authorList>
            <person name="Oliva R."/>
            <person name="Nong J."/>
            <person name="Roman V."/>
        </authorList>
    </citation>
    <scope>NUCLEOTIDE SEQUENCE [LARGE SCALE GENOMIC DNA]</scope>
    <source>
        <strain evidence="1">Inb918</strain>
    </source>
</reference>
<protein>
    <submittedName>
        <fullName evidence="1">Uncharacterized protein</fullName>
    </submittedName>
</protein>
<proteinExistence type="predicted"/>
<evidence type="ECO:0000313" key="1">
    <source>
        <dbReference type="EMBL" id="AZV25899.1"/>
    </source>
</evidence>
<evidence type="ECO:0000313" key="2">
    <source>
        <dbReference type="Proteomes" id="UP000282760"/>
    </source>
</evidence>
<organism evidence="1 2">
    <name type="scientific">Pseudomonas syringae</name>
    <dbReference type="NCBI Taxonomy" id="317"/>
    <lineage>
        <taxon>Bacteria</taxon>
        <taxon>Pseudomonadati</taxon>
        <taxon>Pseudomonadota</taxon>
        <taxon>Gammaproteobacteria</taxon>
        <taxon>Pseudomonadales</taxon>
        <taxon>Pseudomonadaceae</taxon>
        <taxon>Pseudomonas</taxon>
    </lineage>
</organism>
<sequence length="641" mass="71557">MPMTQKLADPEDPVLKKPEVPAILKDENGIESPDGLLPRDASSDDLKVIVPNWRATTFDDPIPYIISISWVFEGGPFNPVYSEPFDEPGEKVLKVPRDKLEPGTYDLSYMLNYGGNKQYSFRKRVTVDRTPPNDNQSPKALIMQNVPGDITDDYLIRFGEVRFQVWFYPDARARDRAIYFLTDKDNPPDSEQEISEQAFSQQDIDQKQLIITIYEADIRAKGHGPRYFYYKLRDWAGNIGPRSTLLPVFVDLKPGPGKLKPPRVPLSARGLIDREHAREGATNQKAVTVEIDNYDNPDASDKLLIQWNGHDLAPLDVDPSKPVQTATVPWPTLTADGLGPMDARIDYRVSRGGTPTPPSPETRVPYNFKVAGLDHPDAPALLNTRLAKIEIYGAVSKQLNKLLPDDYELPAEGQLALHDNPVQGEKVFLYWGTISAPVAEYEVQPGDTAGKIVFFSIPWEFIDQDKENPALPVRYFTDNGVNQQLAPTTLVEVAIIIIRNLPEPTFPDGGRDGVLDCCANPRLWVHVKVHINGNDAFDKDDVVELFWQGCQGPNGSSPIPGVEDSFETQLTLDQARDGFDVWVTDYQKLIAPMVNNGSALCRYFLRKSNGGRGVSRPDFVVINRTMPSGEICGPDNDLCSK</sequence>
<gene>
    <name evidence="1" type="ORF">CT157_07740</name>
</gene>
<dbReference type="AlphaFoldDB" id="A0A3T0JR40"/>
<accession>A0A3T0JR40</accession>